<reference evidence="1" key="1">
    <citation type="submission" date="2021-04" db="EMBL/GenBank/DDBJ databases">
        <title>Genome based classification of Actinospica acidithermotolerans sp. nov., an actinobacterium isolated from an Indonesian hot spring.</title>
        <authorList>
            <person name="Kusuma A.B."/>
            <person name="Putra K.E."/>
            <person name="Nafisah S."/>
            <person name="Loh J."/>
            <person name="Nouioui I."/>
            <person name="Goodfellow M."/>
        </authorList>
    </citation>
    <scope>NUCLEOTIDE SEQUENCE</scope>
    <source>
        <strain evidence="1">DSM 45618</strain>
    </source>
</reference>
<protein>
    <submittedName>
        <fullName evidence="1">Uncharacterized protein</fullName>
    </submittedName>
</protein>
<evidence type="ECO:0000313" key="2">
    <source>
        <dbReference type="Proteomes" id="UP000677913"/>
    </source>
</evidence>
<comment type="caution">
    <text evidence="1">The sequence shown here is derived from an EMBL/GenBank/DDBJ whole genome shotgun (WGS) entry which is preliminary data.</text>
</comment>
<name>A0A8J7WV13_9ACTN</name>
<organism evidence="1 2">
    <name type="scientific">Actinocrinis puniceicyclus</name>
    <dbReference type="NCBI Taxonomy" id="977794"/>
    <lineage>
        <taxon>Bacteria</taxon>
        <taxon>Bacillati</taxon>
        <taxon>Actinomycetota</taxon>
        <taxon>Actinomycetes</taxon>
        <taxon>Catenulisporales</taxon>
        <taxon>Actinospicaceae</taxon>
        <taxon>Actinocrinis</taxon>
    </lineage>
</organism>
<gene>
    <name evidence="1" type="ORF">KGA66_28395</name>
</gene>
<keyword evidence="2" id="KW-1185">Reference proteome</keyword>
<dbReference type="RefSeq" id="WP_211472578.1">
    <property type="nucleotide sequence ID" value="NZ_JAGSXH010000247.1"/>
</dbReference>
<accession>A0A8J7WV13</accession>
<proteinExistence type="predicted"/>
<evidence type="ECO:0000313" key="1">
    <source>
        <dbReference type="EMBL" id="MBS2966987.1"/>
    </source>
</evidence>
<dbReference type="EMBL" id="JAGSXH010000247">
    <property type="protein sequence ID" value="MBS2966987.1"/>
    <property type="molecule type" value="Genomic_DNA"/>
</dbReference>
<dbReference type="Proteomes" id="UP000677913">
    <property type="component" value="Unassembled WGS sequence"/>
</dbReference>
<dbReference type="AlphaFoldDB" id="A0A8J7WV13"/>
<sequence>MTHVLLPVALLGRRKDTAAVIWAGLVAAAAGAGHRRVADLLGRPAGTVRGWLRRFALRAEEIRRVFTVVGVDLDLDPVPPAPALSPSADAVAAVLFAVGAAGRRWPDGGLVVSPPRVAVSVTSGGLLAPPAWPMSINTSRLWRQIR</sequence>